<dbReference type="SUPFAM" id="SSF55729">
    <property type="entry name" value="Acyl-CoA N-acyltransferases (Nat)"/>
    <property type="match status" value="1"/>
</dbReference>
<evidence type="ECO:0000313" key="2">
    <source>
        <dbReference type="EMBL" id="AZI21198.1"/>
    </source>
</evidence>
<dbReference type="EMBL" id="CP034171">
    <property type="protein sequence ID" value="AZI21198.1"/>
    <property type="molecule type" value="Genomic_DNA"/>
</dbReference>
<keyword evidence="2" id="KW-0808">Transferase</keyword>
<dbReference type="Pfam" id="PF13508">
    <property type="entry name" value="Acetyltransf_7"/>
    <property type="match status" value="1"/>
</dbReference>
<proteinExistence type="predicted"/>
<dbReference type="CDD" id="cd04301">
    <property type="entry name" value="NAT_SF"/>
    <property type="match status" value="1"/>
</dbReference>
<dbReference type="Gene3D" id="3.40.630.30">
    <property type="match status" value="1"/>
</dbReference>
<dbReference type="GO" id="GO:0016747">
    <property type="term" value="F:acyltransferase activity, transferring groups other than amino-acyl groups"/>
    <property type="evidence" value="ECO:0007669"/>
    <property type="project" value="InterPro"/>
</dbReference>
<organism evidence="2 3">
    <name type="scientific">Chryseobacterium taklimakanense</name>
    <dbReference type="NCBI Taxonomy" id="536441"/>
    <lineage>
        <taxon>Bacteria</taxon>
        <taxon>Pseudomonadati</taxon>
        <taxon>Bacteroidota</taxon>
        <taxon>Flavobacteriia</taxon>
        <taxon>Flavobacteriales</taxon>
        <taxon>Weeksellaceae</taxon>
        <taxon>Chryseobacterium group</taxon>
        <taxon>Chryseobacterium</taxon>
    </lineage>
</organism>
<reference evidence="3" key="1">
    <citation type="submission" date="2018-11" db="EMBL/GenBank/DDBJ databases">
        <title>Proposal to divide the Flavobacteriaceae and reorganize its genera based on Amino Acid Identity values calculated from whole genome sequences.</title>
        <authorList>
            <person name="Nicholson A.C."/>
            <person name="Gulvik C.A."/>
            <person name="Whitney A.M."/>
            <person name="Humrighouse B.W."/>
            <person name="Bell M."/>
            <person name="Holmes B."/>
            <person name="Steigerwalt A.B."/>
            <person name="Villarma A."/>
            <person name="Sheth M."/>
            <person name="Batra D."/>
            <person name="Pryor J."/>
            <person name="Bernardet J.-F."/>
            <person name="Hugo C."/>
            <person name="Kampfer P."/>
            <person name="Newman J.D."/>
            <person name="McQuiston J.R."/>
        </authorList>
    </citation>
    <scope>NUCLEOTIDE SEQUENCE [LARGE SCALE GENOMIC DNA]</scope>
    <source>
        <strain evidence="3">H4753</strain>
    </source>
</reference>
<dbReference type="InterPro" id="IPR000182">
    <property type="entry name" value="GNAT_dom"/>
</dbReference>
<feature type="domain" description="N-acetyltransferase" evidence="1">
    <location>
        <begin position="1"/>
        <end position="191"/>
    </location>
</feature>
<evidence type="ECO:0000313" key="3">
    <source>
        <dbReference type="Proteomes" id="UP000282297"/>
    </source>
</evidence>
<protein>
    <submittedName>
        <fullName evidence="2">N-acetyltransferase</fullName>
    </submittedName>
</protein>
<name>A0A3G8WLR9_9FLAO</name>
<accession>A0A3G8WLR9</accession>
<dbReference type="PROSITE" id="PS51186">
    <property type="entry name" value="GNAT"/>
    <property type="match status" value="1"/>
</dbReference>
<dbReference type="RefSeq" id="WP_124785328.1">
    <property type="nucleotide sequence ID" value="NZ_CP034171.1"/>
</dbReference>
<gene>
    <name evidence="2" type="ORF">EIH08_11285</name>
</gene>
<dbReference type="InterPro" id="IPR016181">
    <property type="entry name" value="Acyl_CoA_acyltransferase"/>
</dbReference>
<evidence type="ECO:0000259" key="1">
    <source>
        <dbReference type="PROSITE" id="PS51186"/>
    </source>
</evidence>
<dbReference type="AlphaFoldDB" id="A0A3G8WLR9"/>
<dbReference type="Proteomes" id="UP000282297">
    <property type="component" value="Chromosome"/>
</dbReference>
<sequence length="191" mass="22552">MIEFLSKNDAAAIARIHKENLPGILSIYPVSVLKEFYELQLSNASKNFALGFFENRKLQGFVFGTYRVDEIFNDYIKSAFYYFLFQTFVSFLKNPKLLVYYLKAFFSKKRSSFCPVQLVYIAVDQNSKKKGIGQQLLDAFENELSRNNINYFELEVEQNNPALRFYRKNNFETILEINNWMEEKFLLGKEL</sequence>